<dbReference type="RefSeq" id="WP_090727388.1">
    <property type="nucleotide sequence ID" value="NZ_FOOU01000005.1"/>
</dbReference>
<keyword evidence="2" id="KW-1185">Reference proteome</keyword>
<dbReference type="Proteomes" id="UP000198623">
    <property type="component" value="Unassembled WGS sequence"/>
</dbReference>
<sequence>MNKGTSKKKRDELHRSWLDVTGTAVKSIHRVDGYKGAYVAGQDYELIRPHFLQNEDSHSRDKKQS</sequence>
<evidence type="ECO:0000313" key="2">
    <source>
        <dbReference type="Proteomes" id="UP000198623"/>
    </source>
</evidence>
<evidence type="ECO:0000313" key="1">
    <source>
        <dbReference type="EMBL" id="SFG33368.1"/>
    </source>
</evidence>
<dbReference type="AlphaFoldDB" id="A0A1I2QYM6"/>
<accession>A0A1I2QYM6</accession>
<protein>
    <submittedName>
        <fullName evidence="1">Uncharacterized protein</fullName>
    </submittedName>
</protein>
<organism evidence="1 2">
    <name type="scientific">Neptunomonas qingdaonensis</name>
    <dbReference type="NCBI Taxonomy" id="1045558"/>
    <lineage>
        <taxon>Bacteria</taxon>
        <taxon>Pseudomonadati</taxon>
        <taxon>Pseudomonadota</taxon>
        <taxon>Gammaproteobacteria</taxon>
        <taxon>Oceanospirillales</taxon>
        <taxon>Oceanospirillaceae</taxon>
        <taxon>Neptunomonas</taxon>
    </lineage>
</organism>
<name>A0A1I2QYM6_9GAMM</name>
<reference evidence="2" key="1">
    <citation type="submission" date="2016-10" db="EMBL/GenBank/DDBJ databases">
        <authorList>
            <person name="Varghese N."/>
            <person name="Submissions S."/>
        </authorList>
    </citation>
    <scope>NUCLEOTIDE SEQUENCE [LARGE SCALE GENOMIC DNA]</scope>
    <source>
        <strain evidence="2">CGMCC 1.10971</strain>
    </source>
</reference>
<dbReference type="OrthoDB" id="9941872at2"/>
<gene>
    <name evidence="1" type="ORF">SAMN05216175_105230</name>
</gene>
<proteinExistence type="predicted"/>
<dbReference type="EMBL" id="FOOU01000005">
    <property type="protein sequence ID" value="SFG33368.1"/>
    <property type="molecule type" value="Genomic_DNA"/>
</dbReference>